<keyword evidence="2" id="KW-0378">Hydrolase</keyword>
<evidence type="ECO:0000256" key="3">
    <source>
        <dbReference type="ARBA" id="ARBA00023295"/>
    </source>
</evidence>
<keyword evidence="3" id="KW-0326">Glycosidase</keyword>
<dbReference type="InterPro" id="IPR023186">
    <property type="entry name" value="IUNH"/>
</dbReference>
<dbReference type="PANTHER" id="PTHR12304">
    <property type="entry name" value="INOSINE-URIDINE PREFERRING NUCLEOSIDE HYDROLASE"/>
    <property type="match status" value="1"/>
</dbReference>
<reference evidence="6" key="1">
    <citation type="journal article" date="2011" name="Mol. Biochem. Parasitol.">
        <title>A transcriptomic study on the pepsin-activated infective larvae of Angiostrongylus cantonensis.</title>
        <authorList>
            <person name="Chang S.H."/>
            <person name="Tang P."/>
            <person name="Wang L.C."/>
        </authorList>
    </citation>
    <scope>NUCLEOTIDE SEQUENCE</scope>
    <source>
        <strain evidence="6">Taiwan</strain>
    </source>
</reference>
<evidence type="ECO:0000259" key="5">
    <source>
        <dbReference type="Pfam" id="PF01156"/>
    </source>
</evidence>
<feature type="transmembrane region" description="Helical" evidence="4">
    <location>
        <begin position="28"/>
        <end position="46"/>
    </location>
</feature>
<evidence type="ECO:0000256" key="2">
    <source>
        <dbReference type="ARBA" id="ARBA00022801"/>
    </source>
</evidence>
<dbReference type="EMBL" id="JI625620">
    <property type="protein sequence ID" value="AEB96382.1"/>
    <property type="molecule type" value="mRNA"/>
</dbReference>
<comment type="similarity">
    <text evidence="1">Belongs to the IUNH family.</text>
</comment>
<dbReference type="GO" id="GO:0008477">
    <property type="term" value="F:purine nucleosidase activity"/>
    <property type="evidence" value="ECO:0007669"/>
    <property type="project" value="TreeGrafter"/>
</dbReference>
<dbReference type="AlphaFoldDB" id="F5GTI4"/>
<keyword evidence="4" id="KW-0472">Membrane</keyword>
<dbReference type="GO" id="GO:0006152">
    <property type="term" value="P:purine nucleoside catabolic process"/>
    <property type="evidence" value="ECO:0007669"/>
    <property type="project" value="TreeGrafter"/>
</dbReference>
<feature type="non-terminal residue" evidence="6">
    <location>
        <position position="1"/>
    </location>
</feature>
<feature type="domain" description="Inosine/uridine-preferring nucleoside hydrolase" evidence="5">
    <location>
        <begin position="59"/>
        <end position="361"/>
    </location>
</feature>
<keyword evidence="4" id="KW-1133">Transmembrane helix</keyword>
<accession>F5GTI4</accession>
<sequence length="367" mass="40127">SLQDNLHQPSPQPRPGTTTTMAAQMRHLLVFGLFLGVVCFFAGAMAQEESVAAGPKPKVFVFTDANTDDVQAIKLLLKYSNVEVAALIPDCAGFCNMGPAIQNLFGLLHFMDRDDIPIWAGQAYASAEIDSGDYGCRYAKTVPLFPKGKIWADTILGLNRRYPHPPENRNYYPNYTTVFTNLPQAVAATDGPVYFLSLGAFSTIDFLYRQNPWLVQRVDRLFVMGGAVFVPGNLFFPKGQAPNTVAECNIYTDPEAVRAVFTSGTPTTLVPLDATNAFQLSWDWLNSFGAIARTKEARFCHDLLALIKNNSASTSMYSLWDPLTAAILADSSLIVEQVTLNLTVAITGDQVGRTVIDDVDGKPVQVV</sequence>
<dbReference type="SUPFAM" id="SSF53590">
    <property type="entry name" value="Nucleoside hydrolase"/>
    <property type="match status" value="1"/>
</dbReference>
<evidence type="ECO:0000313" key="6">
    <source>
        <dbReference type="EMBL" id="AEB96382.1"/>
    </source>
</evidence>
<evidence type="ECO:0000256" key="1">
    <source>
        <dbReference type="ARBA" id="ARBA00009176"/>
    </source>
</evidence>
<protein>
    <recommendedName>
        <fullName evidence="5">Inosine/uridine-preferring nucleoside hydrolase domain-containing protein</fullName>
    </recommendedName>
</protein>
<dbReference type="Pfam" id="PF01156">
    <property type="entry name" value="IU_nuc_hydro"/>
    <property type="match status" value="1"/>
</dbReference>
<feature type="non-terminal residue" evidence="6">
    <location>
        <position position="367"/>
    </location>
</feature>
<keyword evidence="4" id="KW-0812">Transmembrane</keyword>
<dbReference type="GO" id="GO:0005829">
    <property type="term" value="C:cytosol"/>
    <property type="evidence" value="ECO:0007669"/>
    <property type="project" value="TreeGrafter"/>
</dbReference>
<dbReference type="InterPro" id="IPR001910">
    <property type="entry name" value="Inosine/uridine_hydrolase_dom"/>
</dbReference>
<dbReference type="PANTHER" id="PTHR12304:SF46">
    <property type="entry name" value="INOSINE-ADENOSINE-GUANOSINE-NUCLEOSIDE HYDROLASE"/>
    <property type="match status" value="1"/>
</dbReference>
<proteinExistence type="evidence at transcript level"/>
<organism evidence="6">
    <name type="scientific">Angiostrongylus cantonensis</name>
    <name type="common">Rat lungworm</name>
    <dbReference type="NCBI Taxonomy" id="6313"/>
    <lineage>
        <taxon>Eukaryota</taxon>
        <taxon>Metazoa</taxon>
        <taxon>Ecdysozoa</taxon>
        <taxon>Nematoda</taxon>
        <taxon>Chromadorea</taxon>
        <taxon>Rhabditida</taxon>
        <taxon>Rhabditina</taxon>
        <taxon>Rhabditomorpha</taxon>
        <taxon>Strongyloidea</taxon>
        <taxon>Metastrongylidae</taxon>
        <taxon>Angiostrongylus</taxon>
    </lineage>
</organism>
<dbReference type="Gene3D" id="3.90.245.10">
    <property type="entry name" value="Ribonucleoside hydrolase-like"/>
    <property type="match status" value="1"/>
</dbReference>
<evidence type="ECO:0000256" key="4">
    <source>
        <dbReference type="SAM" id="Phobius"/>
    </source>
</evidence>
<name>F5GTI4_ANGCA</name>
<dbReference type="InterPro" id="IPR036452">
    <property type="entry name" value="Ribo_hydro-like"/>
</dbReference>